<dbReference type="Pfam" id="PF13941">
    <property type="entry name" value="MutL"/>
    <property type="match status" value="1"/>
</dbReference>
<sequence>MQKVLVAEIGSEMTVVNAFGDLDAENPLLLGQGISRTTLRNGDIGIGLRFAVTALEKNIGPVSSLGKIPFYATSSLSSQGAVQKGNVQYSPDSLGIHEIWHFVQDRILTTPGAITQAAQLIYEEVGDVLVIAVEGASTAVYSITSRNDIHQKSKSNLKLEPIAYQTIEEDLGIFSNALTLVKLIGENNIKERHGQGWKKLLKLRPETPEEVALSAELTDAAITTALERHSGRLNNWVSGNVASLEGRDLKGIRWIVGTGAALTQLPNGLEIMKQSIMKKTDAMFPQEGIAVLLDRDCIMASMGVLTTTFRLGAWQLLRESLGVEN</sequence>
<protein>
    <recommendedName>
        <fullName evidence="3">ParM/StbA family protein</fullName>
    </recommendedName>
</protein>
<name>A0A4Z0R8K4_9FIRM</name>
<reference evidence="1 2" key="1">
    <citation type="submission" date="2019-03" db="EMBL/GenBank/DDBJ databases">
        <title>Draft Genome Sequence of Desulfosporosinus fructosivorans Strain 63.6F, Isolated from Marine Sediment in the Baltic Sea.</title>
        <authorList>
            <person name="Hausmann B."/>
            <person name="Vandieken V."/>
            <person name="Pjevac P."/>
            <person name="Schreck K."/>
            <person name="Herbold C.W."/>
            <person name="Loy A."/>
        </authorList>
    </citation>
    <scope>NUCLEOTIDE SEQUENCE [LARGE SCALE GENOMIC DNA]</scope>
    <source>
        <strain evidence="1 2">63.6F</strain>
    </source>
</reference>
<gene>
    <name evidence="1" type="ORF">E4K67_04590</name>
</gene>
<evidence type="ECO:0000313" key="1">
    <source>
        <dbReference type="EMBL" id="TGE38764.1"/>
    </source>
</evidence>
<dbReference type="InterPro" id="IPR006230">
    <property type="entry name" value="MutL"/>
</dbReference>
<dbReference type="Proteomes" id="UP000298460">
    <property type="component" value="Unassembled WGS sequence"/>
</dbReference>
<proteinExistence type="predicted"/>
<evidence type="ECO:0008006" key="3">
    <source>
        <dbReference type="Google" id="ProtNLM"/>
    </source>
</evidence>
<accession>A0A4Z0R8K4</accession>
<evidence type="ECO:0000313" key="2">
    <source>
        <dbReference type="Proteomes" id="UP000298460"/>
    </source>
</evidence>
<organism evidence="1 2">
    <name type="scientific">Desulfosporosinus fructosivorans</name>
    <dbReference type="NCBI Taxonomy" id="2018669"/>
    <lineage>
        <taxon>Bacteria</taxon>
        <taxon>Bacillati</taxon>
        <taxon>Bacillota</taxon>
        <taxon>Clostridia</taxon>
        <taxon>Eubacteriales</taxon>
        <taxon>Desulfitobacteriaceae</taxon>
        <taxon>Desulfosporosinus</taxon>
    </lineage>
</organism>
<keyword evidence="2" id="KW-1185">Reference proteome</keyword>
<dbReference type="OrthoDB" id="9769453at2"/>
<comment type="caution">
    <text evidence="1">The sequence shown here is derived from an EMBL/GenBank/DDBJ whole genome shotgun (WGS) entry which is preliminary data.</text>
</comment>
<dbReference type="RefSeq" id="WP_135545259.1">
    <property type="nucleotide sequence ID" value="NZ_SPQQ01000002.1"/>
</dbReference>
<dbReference type="EMBL" id="SPQQ01000002">
    <property type="protein sequence ID" value="TGE38764.1"/>
    <property type="molecule type" value="Genomic_DNA"/>
</dbReference>
<dbReference type="AlphaFoldDB" id="A0A4Z0R8K4"/>